<dbReference type="NCBIfam" id="TIGR00007">
    <property type="entry name" value="1-(5-phosphoribosyl)-5-[(5-phosphoribosylamino)methylideneamino]imidazole-4-carboxamide isomerase"/>
    <property type="match status" value="1"/>
</dbReference>
<feature type="active site" description="Proton donor" evidence="12">
    <location>
        <position position="129"/>
    </location>
</feature>
<evidence type="ECO:0000256" key="7">
    <source>
        <dbReference type="ARBA" id="ARBA00022490"/>
    </source>
</evidence>
<evidence type="ECO:0000256" key="4">
    <source>
        <dbReference type="ARBA" id="ARBA00009667"/>
    </source>
</evidence>
<evidence type="ECO:0000313" key="16">
    <source>
        <dbReference type="Proteomes" id="UP000030635"/>
    </source>
</evidence>
<dbReference type="Gene3D" id="3.20.20.70">
    <property type="entry name" value="Aldolase class I"/>
    <property type="match status" value="1"/>
</dbReference>
<protein>
    <recommendedName>
        <fullName evidence="6 12">1-(5-phosphoribosyl)-5-[(5-phosphoribosylamino)methylideneamino] imidazole-4-carboxamide isomerase</fullName>
        <ecNumber evidence="5 12">5.3.1.16</ecNumber>
    </recommendedName>
    <alternativeName>
        <fullName evidence="11 12">Phosphoribosylformimino-5-aminoimidazole carboxamide ribotide isomerase</fullName>
    </alternativeName>
</protein>
<evidence type="ECO:0000256" key="2">
    <source>
        <dbReference type="ARBA" id="ARBA00004496"/>
    </source>
</evidence>
<comment type="subcellular location">
    <subcellularLocation>
        <location evidence="2 12 14">Cytoplasm</location>
    </subcellularLocation>
</comment>
<dbReference type="Pfam" id="PF00977">
    <property type="entry name" value="His_biosynth"/>
    <property type="match status" value="1"/>
</dbReference>
<dbReference type="RefSeq" id="WP_039314030.1">
    <property type="nucleotide sequence ID" value="NZ_CP006905.1"/>
</dbReference>
<dbReference type="UniPathway" id="UPA00031">
    <property type="reaction ID" value="UER00009"/>
</dbReference>
<reference evidence="15 16" key="1">
    <citation type="journal article" date="2015" name="Infect. Genet. Evol.">
        <title>Genomic sequences of six botulinum neurotoxin-producing strains representing three clostridial species illustrate the mobility and diversity of botulinum neurotoxin genes.</title>
        <authorList>
            <person name="Smith T.J."/>
            <person name="Hill K.K."/>
            <person name="Xie G."/>
            <person name="Foley B.T."/>
            <person name="Williamson C.H."/>
            <person name="Foster J.T."/>
            <person name="Johnson S.L."/>
            <person name="Chertkov O."/>
            <person name="Teshima H."/>
            <person name="Gibbons H.S."/>
            <person name="Johnsky L.A."/>
            <person name="Karavis M.A."/>
            <person name="Smith L.A."/>
        </authorList>
    </citation>
    <scope>NUCLEOTIDE SEQUENCE [LARGE SCALE GENOMIC DNA]</scope>
    <source>
        <strain evidence="15">Sullivan</strain>
    </source>
</reference>
<name>A0A0A7FXS8_9CLOT</name>
<dbReference type="SUPFAM" id="SSF51366">
    <property type="entry name" value="Ribulose-phoshate binding barrel"/>
    <property type="match status" value="1"/>
</dbReference>
<dbReference type="InterPro" id="IPR011060">
    <property type="entry name" value="RibuloseP-bd_barrel"/>
</dbReference>
<dbReference type="GO" id="GO:0005737">
    <property type="term" value="C:cytoplasm"/>
    <property type="evidence" value="ECO:0007669"/>
    <property type="project" value="UniProtKB-SubCell"/>
</dbReference>
<dbReference type="InterPro" id="IPR013785">
    <property type="entry name" value="Aldolase_TIM"/>
</dbReference>
<dbReference type="KEGG" id="cbv:U729_1857"/>
<dbReference type="EMBL" id="CP006905">
    <property type="protein sequence ID" value="AIY84407.1"/>
    <property type="molecule type" value="Genomic_DNA"/>
</dbReference>
<feature type="active site" description="Proton acceptor" evidence="12">
    <location>
        <position position="8"/>
    </location>
</feature>
<proteinExistence type="inferred from homology"/>
<evidence type="ECO:0000256" key="9">
    <source>
        <dbReference type="ARBA" id="ARBA00023102"/>
    </source>
</evidence>
<comment type="pathway">
    <text evidence="3 12 14">Amino-acid biosynthesis; L-histidine biosynthesis; L-histidine from 5-phospho-alpha-D-ribose 1-diphosphate: step 4/9.</text>
</comment>
<dbReference type="AlphaFoldDB" id="A0A0A7FXS8"/>
<organism evidence="15 16">
    <name type="scientific">Clostridium baratii str. Sullivan</name>
    <dbReference type="NCBI Taxonomy" id="1415775"/>
    <lineage>
        <taxon>Bacteria</taxon>
        <taxon>Bacillati</taxon>
        <taxon>Bacillota</taxon>
        <taxon>Clostridia</taxon>
        <taxon>Eubacteriales</taxon>
        <taxon>Clostridiaceae</taxon>
        <taxon>Clostridium</taxon>
    </lineage>
</organism>
<dbReference type="EC" id="5.3.1.16" evidence="5 12"/>
<evidence type="ECO:0000256" key="3">
    <source>
        <dbReference type="ARBA" id="ARBA00005133"/>
    </source>
</evidence>
<evidence type="ECO:0000313" key="15">
    <source>
        <dbReference type="EMBL" id="AIY84407.1"/>
    </source>
</evidence>
<evidence type="ECO:0000256" key="11">
    <source>
        <dbReference type="ARBA" id="ARBA00030547"/>
    </source>
</evidence>
<dbReference type="Proteomes" id="UP000030635">
    <property type="component" value="Chromosome"/>
</dbReference>
<accession>A0A0A7FXS8</accession>
<keyword evidence="10 12" id="KW-0413">Isomerase</keyword>
<dbReference type="HAMAP" id="MF_01014">
    <property type="entry name" value="HisA"/>
    <property type="match status" value="1"/>
</dbReference>
<evidence type="ECO:0000256" key="6">
    <source>
        <dbReference type="ARBA" id="ARBA00018464"/>
    </source>
</evidence>
<dbReference type="PANTHER" id="PTHR43090">
    <property type="entry name" value="1-(5-PHOSPHORIBOSYL)-5-[(5-PHOSPHORIBOSYLAMINO)METHYLIDENEAMINO] IMIDAZOLE-4-CARBOXAMIDE ISOMERASE"/>
    <property type="match status" value="1"/>
</dbReference>
<dbReference type="GO" id="GO:0000105">
    <property type="term" value="P:L-histidine biosynthetic process"/>
    <property type="evidence" value="ECO:0007669"/>
    <property type="project" value="UniProtKB-UniRule"/>
</dbReference>
<evidence type="ECO:0000256" key="12">
    <source>
        <dbReference type="HAMAP-Rule" id="MF_01014"/>
    </source>
</evidence>
<evidence type="ECO:0000256" key="5">
    <source>
        <dbReference type="ARBA" id="ARBA00012550"/>
    </source>
</evidence>
<dbReference type="InterPro" id="IPR023016">
    <property type="entry name" value="HisA/PriA"/>
</dbReference>
<dbReference type="InterPro" id="IPR006063">
    <property type="entry name" value="HisA_bact_arch"/>
</dbReference>
<dbReference type="CDD" id="cd04732">
    <property type="entry name" value="HisA"/>
    <property type="match status" value="1"/>
</dbReference>
<dbReference type="STRING" id="1561.NPD11_1159"/>
<keyword evidence="9 12" id="KW-0368">Histidine biosynthesis</keyword>
<evidence type="ECO:0000256" key="1">
    <source>
        <dbReference type="ARBA" id="ARBA00000901"/>
    </source>
</evidence>
<evidence type="ECO:0000256" key="8">
    <source>
        <dbReference type="ARBA" id="ARBA00022605"/>
    </source>
</evidence>
<dbReference type="InterPro" id="IPR044524">
    <property type="entry name" value="Isoase_HisA-like"/>
</dbReference>
<dbReference type="InterPro" id="IPR006062">
    <property type="entry name" value="His_biosynth"/>
</dbReference>
<dbReference type="GO" id="GO:0000162">
    <property type="term" value="P:L-tryptophan biosynthetic process"/>
    <property type="evidence" value="ECO:0007669"/>
    <property type="project" value="TreeGrafter"/>
</dbReference>
<dbReference type="PANTHER" id="PTHR43090:SF2">
    <property type="entry name" value="1-(5-PHOSPHORIBOSYL)-5-[(5-PHOSPHORIBOSYLAMINO)METHYLIDENEAMINO] IMIDAZOLE-4-CARBOXAMIDE ISOMERASE"/>
    <property type="match status" value="1"/>
</dbReference>
<keyword evidence="8 12" id="KW-0028">Amino-acid biosynthesis</keyword>
<comment type="catalytic activity">
    <reaction evidence="1 12 14">
        <text>1-(5-phospho-beta-D-ribosyl)-5-[(5-phospho-beta-D-ribosylamino)methylideneamino]imidazole-4-carboxamide = 5-[(5-phospho-1-deoxy-D-ribulos-1-ylimino)methylamino]-1-(5-phospho-beta-D-ribosyl)imidazole-4-carboxamide</text>
        <dbReference type="Rhea" id="RHEA:15469"/>
        <dbReference type="ChEBI" id="CHEBI:58435"/>
        <dbReference type="ChEBI" id="CHEBI:58525"/>
        <dbReference type="EC" id="5.3.1.16"/>
    </reaction>
</comment>
<evidence type="ECO:0000256" key="10">
    <source>
        <dbReference type="ARBA" id="ARBA00023235"/>
    </source>
</evidence>
<dbReference type="GO" id="GO:0003949">
    <property type="term" value="F:1-(5-phosphoribosyl)-5-[(5-phosphoribosylamino)methylideneamino]imidazole-4-carboxamide isomerase activity"/>
    <property type="evidence" value="ECO:0007669"/>
    <property type="project" value="UniProtKB-UniRule"/>
</dbReference>
<dbReference type="FunFam" id="3.20.20.70:FF:000009">
    <property type="entry name" value="1-(5-phosphoribosyl)-5-[(5-phosphoribosylamino)methylideneamino] imidazole-4-carboxamide isomerase"/>
    <property type="match status" value="1"/>
</dbReference>
<keyword evidence="7 12" id="KW-0963">Cytoplasm</keyword>
<dbReference type="eggNOG" id="COG0106">
    <property type="taxonomic scope" value="Bacteria"/>
</dbReference>
<comment type="similarity">
    <text evidence="4 12 13">Belongs to the HisA/HisF family.</text>
</comment>
<keyword evidence="16" id="KW-1185">Reference proteome</keyword>
<gene>
    <name evidence="12 15" type="primary">hisA</name>
    <name evidence="15" type="ORF">U729_1857</name>
</gene>
<evidence type="ECO:0000256" key="13">
    <source>
        <dbReference type="RuleBase" id="RU003657"/>
    </source>
</evidence>
<evidence type="ECO:0000256" key="14">
    <source>
        <dbReference type="RuleBase" id="RU003658"/>
    </source>
</evidence>
<sequence length="245" mass="26975">MIIIPAIDIIDGKPVRLYKGDYNKKELVGDSILEIAKSFEKANCSYIHIVDLDGAKQGELVNLDIILEVIKNIKVNVEVGGGIRNIESIEKLINGGASRVILGTSAIEDLNFLKEVIKNYGEKIAVSIDCKDGFLCGRGWLSNTSINYLDFAKKLEDIGVKNIIVTDISKDGTLEGPNLDMLKELKNFVNIYITASGGIRDINNIKELKKLNVYGAITGKAIYKNTLSLKEAINECEKKGDSYAY</sequence>
<dbReference type="OrthoDB" id="9807749at2"/>
<dbReference type="HOGENOM" id="CLU_048577_1_1_9"/>